<evidence type="ECO:0000256" key="4">
    <source>
        <dbReference type="ARBA" id="ARBA00022553"/>
    </source>
</evidence>
<dbReference type="InterPro" id="IPR036412">
    <property type="entry name" value="HAD-like_sf"/>
</dbReference>
<dbReference type="SUPFAM" id="SSF56784">
    <property type="entry name" value="HAD-like"/>
    <property type="match status" value="1"/>
</dbReference>
<dbReference type="Pfam" id="PF02862">
    <property type="entry name" value="DDHD"/>
    <property type="match status" value="2"/>
</dbReference>
<evidence type="ECO:0000256" key="2">
    <source>
        <dbReference type="ARBA" id="ARBA00010316"/>
    </source>
</evidence>
<dbReference type="InterPro" id="IPR023214">
    <property type="entry name" value="HAD_sf"/>
</dbReference>
<organism evidence="8 9">
    <name type="scientific">Orchesella dallaii</name>
    <dbReference type="NCBI Taxonomy" id="48710"/>
    <lineage>
        <taxon>Eukaryota</taxon>
        <taxon>Metazoa</taxon>
        <taxon>Ecdysozoa</taxon>
        <taxon>Arthropoda</taxon>
        <taxon>Hexapoda</taxon>
        <taxon>Collembola</taxon>
        <taxon>Entomobryomorpha</taxon>
        <taxon>Entomobryoidea</taxon>
        <taxon>Orchesellidae</taxon>
        <taxon>Orchesellinae</taxon>
        <taxon>Orchesella</taxon>
    </lineage>
</organism>
<proteinExistence type="inferred from homology"/>
<evidence type="ECO:0000313" key="8">
    <source>
        <dbReference type="EMBL" id="CAL8120434.1"/>
    </source>
</evidence>
<dbReference type="EMBL" id="CAXLJM020000062">
    <property type="protein sequence ID" value="CAL8120434.1"/>
    <property type="molecule type" value="Genomic_DNA"/>
</dbReference>
<dbReference type="Pfam" id="PF02121">
    <property type="entry name" value="IP_trans"/>
    <property type="match status" value="1"/>
</dbReference>
<feature type="domain" description="DDHD" evidence="7">
    <location>
        <begin position="729"/>
        <end position="916"/>
    </location>
</feature>
<comment type="caution">
    <text evidence="8">The sequence shown here is derived from an EMBL/GenBank/DDBJ whole genome shotgun (WGS) entry which is preliminary data.</text>
</comment>
<protein>
    <recommendedName>
        <fullName evidence="7">DDHD domain-containing protein</fullName>
    </recommendedName>
</protein>
<evidence type="ECO:0000256" key="6">
    <source>
        <dbReference type="SAM" id="MobiDB-lite"/>
    </source>
</evidence>
<evidence type="ECO:0000256" key="3">
    <source>
        <dbReference type="ARBA" id="ARBA00022481"/>
    </source>
</evidence>
<comment type="similarity">
    <text evidence="2">Belongs to the PtdIns transfer protein family. PI transfer class IIA subfamily.</text>
</comment>
<keyword evidence="5" id="KW-0106">Calcium</keyword>
<comment type="subcellular location">
    <subcellularLocation>
        <location evidence="1">Endomembrane system</location>
        <topology evidence="1">Peripheral membrane protein</topology>
    </subcellularLocation>
</comment>
<dbReference type="SMART" id="SM01127">
    <property type="entry name" value="DDHD"/>
    <property type="match status" value="1"/>
</dbReference>
<dbReference type="SMART" id="SM00775">
    <property type="entry name" value="LNS2"/>
    <property type="match status" value="1"/>
</dbReference>
<dbReference type="PROSITE" id="PS51043">
    <property type="entry name" value="DDHD"/>
    <property type="match status" value="1"/>
</dbReference>
<sequence>MLIKEYRIPLPLTVEEYRIAQLYMIAKKSREETKGAGSGVEIMQNEPYEEGPGGSGQYTRKVYHVGSHLPGWFKSLLPKSALTVEEEAWNAYPYTKTRYTCPFVQRFSLEIETYYCADDGHQDNVFTLSGSDLRNRVVDVIDVVKDQLHGADYLREEDPRVFVSQKTYRGPLNENWVEDYWSECKNKSMPTADGKAIMCAYKLCRVEFHYWGMQSKIEKFIHDVALRKTMLRAHRQAWAWQDEWHGLTMSDIREIERETAEALKKKMATTEDTDNDLDDDKEEDDPTFARQSSTSSSIVGDVPHVLSPSASANSLAIAAAASGQQQRQSSETRSAGMLKPVPIQVQISDLSIPTDYPDGDDSLSANGAETIACFSPPEHGVNAHASRVKHGNKASLNSPSSSSSKSFDLLASWRMEGIVRKDSDSGGSEEEFFDCLADSNDDGVSLTKWSSLELIPQDTDGGSSSDAPKDDSIFSQPFLQKITAERKKSQKSLGTRGSIETSLPGSPTLFSSASSTCIGSCKTTLLCLVVHAGSALDAAMDLTAKKSDITTFKGAFESVIRQHYVSMMGHVVVKLVPCPSICTDALGILSSLSPYSFDVYGTGESPSLTHESVSIGAIPLISTSQQEYYDAVGKTVLAANQVYQEFLKSEEGQGFTGQIIMIGDSMGSLLAYDALTRHSHSGQYANEDEAPPSPGHGFDGDHLHAGHIPSTSPRRRSSSSASDSGNAKLDFDVTDFFMFGSPLSLVLAQRKIHSEDRQMHLTRPCHQVFNLFHPTDPLATRLEPILSARFAAIAPVNVARYSRYPLGDGQPYHLLECIQCNPNVFSETGLGPLTPNSTRRLSDISIQSGMSGLDALPLQTINQLQQKWWGNKRLDYALYCPEALAAFPVHSLPHLFHASYWESTDAIAFILRQIASPDGGVAASQDDKEARVFIPTQPREKWIKKRTSVKLKNVAANHRANDVIVAEGYPVVLKARFMYGPLDMVTLTGEKVDIYVMKDPPAGEWALIASEATDKNGRVTHTLSTDITLGYGIYPFKMIVRGDHTCVDFYCAVVPPKTECVVFSIDGSFTASMSVTGRDPRVRAGAVDVVRHWQELGYLIIYVTGRPDMQQHKVVSWLAQHNFPHGLVSFADGLSTDFLGHKADYLKCLVQEHKLLIHAAYGSSKDINVYSCIGIPPEKIFIVGKVSKKQHALATVLTEGYSAHLSLLQAHGGSRPAQGNARMVIPRGCFGLPGQSITIRRRRSAKRTTSYPVMGQTPCNETMQLIAPNARGVSPRRPKPTMSSFTN</sequence>
<feature type="region of interest" description="Disordered" evidence="6">
    <location>
        <begin position="263"/>
        <end position="305"/>
    </location>
</feature>
<evidence type="ECO:0000256" key="5">
    <source>
        <dbReference type="ARBA" id="ARBA00022837"/>
    </source>
</evidence>
<dbReference type="InterPro" id="IPR031315">
    <property type="entry name" value="LNS2/PITP"/>
</dbReference>
<reference evidence="8 9" key="1">
    <citation type="submission" date="2024-08" db="EMBL/GenBank/DDBJ databases">
        <authorList>
            <person name="Cucini C."/>
            <person name="Frati F."/>
        </authorList>
    </citation>
    <scope>NUCLEOTIDE SEQUENCE [LARGE SCALE GENOMIC DNA]</scope>
</reference>
<accession>A0ABP1R5M6</accession>
<evidence type="ECO:0000259" key="7">
    <source>
        <dbReference type="PROSITE" id="PS51043"/>
    </source>
</evidence>
<dbReference type="Pfam" id="PF24695">
    <property type="entry name" value="PITM1-3"/>
    <property type="match status" value="1"/>
</dbReference>
<evidence type="ECO:0000256" key="1">
    <source>
        <dbReference type="ARBA" id="ARBA00004184"/>
    </source>
</evidence>
<name>A0ABP1R5M6_9HEXA</name>
<dbReference type="Proteomes" id="UP001642540">
    <property type="component" value="Unassembled WGS sequence"/>
</dbReference>
<dbReference type="InterPro" id="IPR004177">
    <property type="entry name" value="DDHD_dom"/>
</dbReference>
<dbReference type="InterPro" id="IPR023393">
    <property type="entry name" value="START-like_dom_sf"/>
</dbReference>
<dbReference type="InterPro" id="IPR001666">
    <property type="entry name" value="PI_transfer"/>
</dbReference>
<evidence type="ECO:0000313" key="9">
    <source>
        <dbReference type="Proteomes" id="UP001642540"/>
    </source>
</evidence>
<gene>
    <name evidence="8" type="ORF">ODALV1_LOCUS18982</name>
</gene>
<keyword evidence="9" id="KW-1185">Reference proteome</keyword>
<dbReference type="InterPro" id="IPR055261">
    <property type="entry name" value="PI_transfer_N"/>
</dbReference>
<keyword evidence="3" id="KW-0488">Methylation</keyword>
<dbReference type="SUPFAM" id="SSF55961">
    <property type="entry name" value="Bet v1-like"/>
    <property type="match status" value="1"/>
</dbReference>
<keyword evidence="4" id="KW-0597">Phosphoprotein</keyword>
<dbReference type="PANTHER" id="PTHR10658:SF81">
    <property type="entry name" value="PROTEIN RETINAL DEGENERATION B"/>
    <property type="match status" value="1"/>
</dbReference>
<dbReference type="PANTHER" id="PTHR10658">
    <property type="entry name" value="PHOSPHATIDYLINOSITOL TRANSFER PROTEIN"/>
    <property type="match status" value="1"/>
</dbReference>
<dbReference type="PRINTS" id="PR00391">
    <property type="entry name" value="PITRANSFER"/>
</dbReference>
<feature type="compositionally biased region" description="Acidic residues" evidence="6">
    <location>
        <begin position="271"/>
        <end position="286"/>
    </location>
</feature>
<dbReference type="Pfam" id="PF24694">
    <property type="entry name" value="LNS2_PITM1-3"/>
    <property type="match status" value="1"/>
</dbReference>
<feature type="compositionally biased region" description="Polar residues" evidence="6">
    <location>
        <begin position="289"/>
        <end position="298"/>
    </location>
</feature>
<dbReference type="Gene3D" id="3.40.50.1000">
    <property type="entry name" value="HAD superfamily/HAD-like"/>
    <property type="match status" value="1"/>
</dbReference>
<feature type="region of interest" description="Disordered" evidence="6">
    <location>
        <begin position="683"/>
        <end position="724"/>
    </location>
</feature>
<dbReference type="Gene3D" id="3.30.530.20">
    <property type="match status" value="1"/>
</dbReference>